<dbReference type="AlphaFoldDB" id="A0A1A9AQW4"/>
<evidence type="ECO:0000256" key="1">
    <source>
        <dbReference type="SAM" id="Phobius"/>
    </source>
</evidence>
<dbReference type="InterPro" id="IPR008780">
    <property type="entry name" value="Plasmodium_Vir"/>
</dbReference>
<keyword evidence="1" id="KW-1133">Transmembrane helix</keyword>
<evidence type="ECO:0000313" key="2">
    <source>
        <dbReference type="EMBL" id="SBT58519.1"/>
    </source>
</evidence>
<protein>
    <submittedName>
        <fullName evidence="2">PIR Superfamily Protein</fullName>
    </submittedName>
</protein>
<proteinExistence type="predicted"/>
<organism evidence="2 3">
    <name type="scientific">Plasmodium ovale wallikeri</name>
    <dbReference type="NCBI Taxonomy" id="864142"/>
    <lineage>
        <taxon>Eukaryota</taxon>
        <taxon>Sar</taxon>
        <taxon>Alveolata</taxon>
        <taxon>Apicomplexa</taxon>
        <taxon>Aconoidasida</taxon>
        <taxon>Haemosporida</taxon>
        <taxon>Plasmodiidae</taxon>
        <taxon>Plasmodium</taxon>
        <taxon>Plasmodium (Plasmodium)</taxon>
    </lineage>
</organism>
<gene>
    <name evidence="2" type="ORF">POVWA1_088250</name>
</gene>
<accession>A0A1A9AQW4</accession>
<sequence length="345" mass="40729">MADPKNGYEDKNLSAINYYRMFTERNAYLGNFHECNLLENKFPNYDNISDFCYSLTGNLKHFKNLSSKNLFKNDVCKYFNIWIYQSLLDRNFKIGNDDMNTIRGIIAGYFKGYDEVNECNYDLFFIPEENFKKMKKLYDFILDYSLIKFYTSTENEHCDVNYNSYIKDNFKIYEQIKSECSSTWNPYCNVLKDIKEMNDNKELEKLECKNPKPAAFTRSEQQEHGQHEGYLGDGISGRRNSQGTMHDITVPVLVPTEDRSHNLPVSTVIPIAFPLFGLLTILFLAYKFTPFGPWLYRFLLKRKIFRHHTDEESQEFLENAYENTDRNFNFAEHHMGYSSLGMTSH</sequence>
<evidence type="ECO:0000313" key="3">
    <source>
        <dbReference type="Proteomes" id="UP000078555"/>
    </source>
</evidence>
<feature type="transmembrane region" description="Helical" evidence="1">
    <location>
        <begin position="271"/>
        <end position="296"/>
    </location>
</feature>
<dbReference type="Proteomes" id="UP000078555">
    <property type="component" value="Unassembled WGS sequence"/>
</dbReference>
<name>A0A1A9AQW4_PLAOA</name>
<keyword evidence="1" id="KW-0812">Transmembrane</keyword>
<dbReference type="EMBL" id="FLRD01001914">
    <property type="protein sequence ID" value="SBT58519.1"/>
    <property type="molecule type" value="Genomic_DNA"/>
</dbReference>
<reference evidence="3" key="1">
    <citation type="submission" date="2016-05" db="EMBL/GenBank/DDBJ databases">
        <authorList>
            <person name="Naeem Raeece"/>
        </authorList>
    </citation>
    <scope>NUCLEOTIDE SEQUENCE [LARGE SCALE GENOMIC DNA]</scope>
</reference>
<keyword evidence="1" id="KW-0472">Membrane</keyword>
<dbReference type="Pfam" id="PF05795">
    <property type="entry name" value="Plasmodium_Vir"/>
    <property type="match status" value="1"/>
</dbReference>
<keyword evidence="3" id="KW-1185">Reference proteome</keyword>